<keyword evidence="7" id="KW-1185">Reference proteome</keyword>
<reference evidence="7" key="1">
    <citation type="submission" date="2020-08" db="EMBL/GenBank/DDBJ databases">
        <title>Lacibacter sp. S13-6-6 genome sequencing.</title>
        <authorList>
            <person name="Jin L."/>
        </authorList>
    </citation>
    <scope>NUCLEOTIDE SEQUENCE [LARGE SCALE GENOMIC DNA]</scope>
    <source>
        <strain evidence="7">S13-6-6</strain>
    </source>
</reference>
<evidence type="ECO:0000313" key="6">
    <source>
        <dbReference type="EMBL" id="QNA44099.1"/>
    </source>
</evidence>
<evidence type="ECO:0000256" key="2">
    <source>
        <dbReference type="ARBA" id="ARBA00022723"/>
    </source>
</evidence>
<dbReference type="Pfam" id="PF00753">
    <property type="entry name" value="Lactamase_B"/>
    <property type="match status" value="1"/>
</dbReference>
<dbReference type="RefSeq" id="WP_182802361.1">
    <property type="nucleotide sequence ID" value="NZ_CP060007.1"/>
</dbReference>
<dbReference type="PANTHER" id="PTHR46233:SF3">
    <property type="entry name" value="HYDROXYACYLGLUTATHIONE HYDROLASE GLOC"/>
    <property type="match status" value="1"/>
</dbReference>
<proteinExistence type="predicted"/>
<dbReference type="EMBL" id="CP060007">
    <property type="protein sequence ID" value="QNA44099.1"/>
    <property type="molecule type" value="Genomic_DNA"/>
</dbReference>
<dbReference type="AlphaFoldDB" id="A0A7G5XF46"/>
<dbReference type="KEGG" id="lacs:H4075_18805"/>
<comment type="cofactor">
    <cofactor evidence="1">
        <name>Zn(2+)</name>
        <dbReference type="ChEBI" id="CHEBI:29105"/>
    </cofactor>
</comment>
<evidence type="ECO:0000256" key="4">
    <source>
        <dbReference type="ARBA" id="ARBA00022833"/>
    </source>
</evidence>
<name>A0A7G5XF46_9BACT</name>
<sequence>MFTVKAFTFSPVQENTYILYNEQKKAFIIDPGCYFEEERDELASFLEQTELQPIQLLNTHCHLDHVFGNKWIYETFGLELHLHANEKQVLDFAPASGLMWNLPFDNYNGPLHWLNEGDEIEMGDDKLTVLFTPGHAPGHVCFYCEAQHFVIGGDVLFRQSIGRTDLPGGDYDTLINSIRTKLFVLPDETMVYSGHGPATTIGYEKRNNPFLV</sequence>
<organism evidence="6 7">
    <name type="scientific">Lacibacter sediminis</name>
    <dbReference type="NCBI Taxonomy" id="2760713"/>
    <lineage>
        <taxon>Bacteria</taxon>
        <taxon>Pseudomonadati</taxon>
        <taxon>Bacteroidota</taxon>
        <taxon>Chitinophagia</taxon>
        <taxon>Chitinophagales</taxon>
        <taxon>Chitinophagaceae</taxon>
        <taxon>Lacibacter</taxon>
    </lineage>
</organism>
<evidence type="ECO:0000256" key="3">
    <source>
        <dbReference type="ARBA" id="ARBA00022801"/>
    </source>
</evidence>
<dbReference type="SMART" id="SM00849">
    <property type="entry name" value="Lactamase_B"/>
    <property type="match status" value="1"/>
</dbReference>
<evidence type="ECO:0000259" key="5">
    <source>
        <dbReference type="SMART" id="SM00849"/>
    </source>
</evidence>
<dbReference type="Gene3D" id="3.60.15.10">
    <property type="entry name" value="Ribonuclease Z/Hydroxyacylglutathione hydrolase-like"/>
    <property type="match status" value="1"/>
</dbReference>
<dbReference type="InterPro" id="IPR051453">
    <property type="entry name" value="MBL_Glyoxalase_II"/>
</dbReference>
<protein>
    <submittedName>
        <fullName evidence="6">MBL fold metallo-hydrolase</fullName>
    </submittedName>
</protein>
<dbReference type="GO" id="GO:0016787">
    <property type="term" value="F:hydrolase activity"/>
    <property type="evidence" value="ECO:0007669"/>
    <property type="project" value="UniProtKB-KW"/>
</dbReference>
<accession>A0A7G5XF46</accession>
<dbReference type="CDD" id="cd06262">
    <property type="entry name" value="metallo-hydrolase-like_MBL-fold"/>
    <property type="match status" value="1"/>
</dbReference>
<dbReference type="Proteomes" id="UP000515344">
    <property type="component" value="Chromosome"/>
</dbReference>
<dbReference type="PANTHER" id="PTHR46233">
    <property type="entry name" value="HYDROXYACYLGLUTATHIONE HYDROLASE GLOC"/>
    <property type="match status" value="1"/>
</dbReference>
<dbReference type="InterPro" id="IPR036866">
    <property type="entry name" value="RibonucZ/Hydroxyglut_hydro"/>
</dbReference>
<evidence type="ECO:0000313" key="7">
    <source>
        <dbReference type="Proteomes" id="UP000515344"/>
    </source>
</evidence>
<dbReference type="SUPFAM" id="SSF56281">
    <property type="entry name" value="Metallo-hydrolase/oxidoreductase"/>
    <property type="match status" value="1"/>
</dbReference>
<dbReference type="InterPro" id="IPR001279">
    <property type="entry name" value="Metallo-B-lactamas"/>
</dbReference>
<gene>
    <name evidence="6" type="ORF">H4075_18805</name>
</gene>
<dbReference type="GO" id="GO:0046872">
    <property type="term" value="F:metal ion binding"/>
    <property type="evidence" value="ECO:0007669"/>
    <property type="project" value="UniProtKB-KW"/>
</dbReference>
<keyword evidence="4" id="KW-0862">Zinc</keyword>
<keyword evidence="2" id="KW-0479">Metal-binding</keyword>
<keyword evidence="3" id="KW-0378">Hydrolase</keyword>
<evidence type="ECO:0000256" key="1">
    <source>
        <dbReference type="ARBA" id="ARBA00001947"/>
    </source>
</evidence>
<feature type="domain" description="Metallo-beta-lactamase" evidence="5">
    <location>
        <begin position="13"/>
        <end position="195"/>
    </location>
</feature>